<evidence type="ECO:0000313" key="1">
    <source>
        <dbReference type="EMBL" id="ADP74239.1"/>
    </source>
</evidence>
<proteinExistence type="predicted"/>
<dbReference type="KEGG" id="gmc:GY4MC1_1441"/>
<accession>A0A7U3YEC2</accession>
<name>A0A7U3YEC2_GEOS0</name>
<protein>
    <submittedName>
        <fullName evidence="1">Uncharacterized protein</fullName>
    </submittedName>
</protein>
<sequence length="46" mass="5289">MIFLFCKLLNFYLAQCATFICIKQGGEQSLLMDVLYEHGNIPLFTT</sequence>
<dbReference type="AlphaFoldDB" id="A0A7U3YEC2"/>
<reference evidence="1" key="1">
    <citation type="submission" date="2010-10" db="EMBL/GenBank/DDBJ databases">
        <title>Complete sequence of chromosome of Geobacillus sp. Y4.1MC1.</title>
        <authorList>
            <consortium name="US DOE Joint Genome Institute"/>
            <person name="Lucas S."/>
            <person name="Copeland A."/>
            <person name="Lapidus A."/>
            <person name="Cheng J.-F."/>
            <person name="Bruce D."/>
            <person name="Goodwin L."/>
            <person name="Pitluck S."/>
            <person name="Chertkov O."/>
            <person name="Zhang X."/>
            <person name="Detter J.C."/>
            <person name="Han C."/>
            <person name="Tapia R."/>
            <person name="Land M."/>
            <person name="Hauser L."/>
            <person name="Jeffries C."/>
            <person name="Kyrpides N."/>
            <person name="Ivanova N."/>
            <person name="Ovchinnikova G."/>
            <person name="Brumm P."/>
            <person name="Mead D."/>
            <person name="Woyke T."/>
        </authorList>
    </citation>
    <scope>NUCLEOTIDE SEQUENCE [LARGE SCALE GENOMIC DNA]</scope>
    <source>
        <strain evidence="1">Y4.1MC1</strain>
    </source>
</reference>
<dbReference type="EMBL" id="CP002293">
    <property type="protein sequence ID" value="ADP74239.1"/>
    <property type="molecule type" value="Genomic_DNA"/>
</dbReference>
<gene>
    <name evidence="1" type="ORF">GY4MC1_1441</name>
</gene>
<organism evidence="1">
    <name type="scientific">Geobacillus sp. (strain Y4.1MC1)</name>
    <dbReference type="NCBI Taxonomy" id="581103"/>
    <lineage>
        <taxon>Bacteria</taxon>
        <taxon>Bacillati</taxon>
        <taxon>Bacillota</taxon>
        <taxon>Bacilli</taxon>
        <taxon>Bacillales</taxon>
        <taxon>Anoxybacillaceae</taxon>
        <taxon>Geobacillus</taxon>
    </lineage>
</organism>